<sequence length="123" mass="13821">MRRGFIVSSSQSGPTLYYVNVTSTTIMALDEVYSAGSCPGESGCQLQNLHRLPDDTITQWGLHAFTCKWDPRSYYFPPGPLIQKMIKHSGECDYPNWKGAKWLEEMSEREAKNASGNIGEKII</sequence>
<evidence type="ECO:0000313" key="2">
    <source>
        <dbReference type="Proteomes" id="UP000675881"/>
    </source>
</evidence>
<gene>
    <name evidence="1" type="ORF">LSAA_5676</name>
</gene>
<name>A0A7R8CLA6_LEPSM</name>
<proteinExistence type="predicted"/>
<accession>A0A7R8CLA6</accession>
<keyword evidence="2" id="KW-1185">Reference proteome</keyword>
<dbReference type="Proteomes" id="UP000675881">
    <property type="component" value="Chromosome 14"/>
</dbReference>
<dbReference type="AlphaFoldDB" id="A0A7R8CLA6"/>
<dbReference type="EMBL" id="HG994593">
    <property type="protein sequence ID" value="CAF2855055.1"/>
    <property type="molecule type" value="Genomic_DNA"/>
</dbReference>
<reference evidence="1" key="1">
    <citation type="submission" date="2021-02" db="EMBL/GenBank/DDBJ databases">
        <authorList>
            <person name="Bekaert M."/>
        </authorList>
    </citation>
    <scope>NUCLEOTIDE SEQUENCE</scope>
    <source>
        <strain evidence="1">IoA-00</strain>
    </source>
</reference>
<organism evidence="1 2">
    <name type="scientific">Lepeophtheirus salmonis</name>
    <name type="common">Salmon louse</name>
    <name type="synonym">Caligus salmonis</name>
    <dbReference type="NCBI Taxonomy" id="72036"/>
    <lineage>
        <taxon>Eukaryota</taxon>
        <taxon>Metazoa</taxon>
        <taxon>Ecdysozoa</taxon>
        <taxon>Arthropoda</taxon>
        <taxon>Crustacea</taxon>
        <taxon>Multicrustacea</taxon>
        <taxon>Hexanauplia</taxon>
        <taxon>Copepoda</taxon>
        <taxon>Siphonostomatoida</taxon>
        <taxon>Caligidae</taxon>
        <taxon>Lepeophtheirus</taxon>
    </lineage>
</organism>
<evidence type="ECO:0000313" key="1">
    <source>
        <dbReference type="EMBL" id="CAF2855055.1"/>
    </source>
</evidence>
<protein>
    <submittedName>
        <fullName evidence="1">(salmon louse) hypothetical protein</fullName>
    </submittedName>
</protein>